<evidence type="ECO:0000313" key="2">
    <source>
        <dbReference type="EMBL" id="MDX3698445.1"/>
    </source>
</evidence>
<proteinExistence type="predicted"/>
<dbReference type="Proteomes" id="UP001271274">
    <property type="component" value="Unassembled WGS sequence"/>
</dbReference>
<dbReference type="InterPro" id="IPR058005">
    <property type="entry name" value="Repressor_C"/>
</dbReference>
<keyword evidence="3" id="KW-1185">Reference proteome</keyword>
<gene>
    <name evidence="2" type="ORF">PV662_01475</name>
</gene>
<dbReference type="RefSeq" id="WP_319061410.1">
    <property type="nucleotide sequence ID" value="NZ_JARAYT010000001.1"/>
</dbReference>
<protein>
    <submittedName>
        <fullName evidence="2">Uncharacterized protein</fullName>
    </submittedName>
</protein>
<dbReference type="EMBL" id="JARAYU010000001">
    <property type="protein sequence ID" value="MDX3698445.1"/>
    <property type="molecule type" value="Genomic_DNA"/>
</dbReference>
<dbReference type="Pfam" id="PF25746">
    <property type="entry name" value="Phage_Repressor_c"/>
    <property type="match status" value="1"/>
</dbReference>
<organism evidence="2 3">
    <name type="scientific">Streptomyces europaeiscabiei</name>
    <dbReference type="NCBI Taxonomy" id="146819"/>
    <lineage>
        <taxon>Bacteria</taxon>
        <taxon>Bacillati</taxon>
        <taxon>Actinomycetota</taxon>
        <taxon>Actinomycetes</taxon>
        <taxon>Kitasatosporales</taxon>
        <taxon>Streptomycetaceae</taxon>
        <taxon>Streptomyces</taxon>
    </lineage>
</organism>
<evidence type="ECO:0000313" key="3">
    <source>
        <dbReference type="Proteomes" id="UP001271274"/>
    </source>
</evidence>
<reference evidence="2 3" key="1">
    <citation type="journal article" date="2023" name="Microb. Genom.">
        <title>Mesoterricola silvestris gen. nov., sp. nov., Mesoterricola sediminis sp. nov., Geothrix oryzae sp. nov., Geothrix edaphica sp. nov., Geothrix rubra sp. nov., and Geothrix limicola sp. nov., six novel members of Acidobacteriota isolated from soils.</title>
        <authorList>
            <person name="Weisberg A.J."/>
            <person name="Pearce E."/>
            <person name="Kramer C.G."/>
            <person name="Chang J.H."/>
            <person name="Clarke C.R."/>
        </authorList>
    </citation>
    <scope>NUCLEOTIDE SEQUENCE [LARGE SCALE GENOMIC DNA]</scope>
    <source>
        <strain evidence="2 3">ID09-01A</strain>
    </source>
</reference>
<comment type="caution">
    <text evidence="2">The sequence shown here is derived from an EMBL/GenBank/DDBJ whole genome shotgun (WGS) entry which is preliminary data.</text>
</comment>
<name>A0ABU4N6Q4_9ACTN</name>
<evidence type="ECO:0000256" key="1">
    <source>
        <dbReference type="SAM" id="MobiDB-lite"/>
    </source>
</evidence>
<feature type="region of interest" description="Disordered" evidence="1">
    <location>
        <begin position="341"/>
        <end position="361"/>
    </location>
</feature>
<accession>A0ABU4N6Q4</accession>
<sequence>MPKKGQRQPWRVTFQYGTQGKPSAVPHFSKHDAERFADGLLDVARSREYDVVITISNRDTAESYTYTGEIMASEDTQTRNDVSTDEGKAVVEQIDANIERARSLRDADALNDLEAETESLISSLSGKGSINVKKLKRDAWNDAEGEASDAMTAEAEAAGKAGAEVATLTYESFKGVPELVIVGAEKVTEGVSRDMSQAATAREVADVILDMWRRIPDADGNPDIDGKSGPAKEAARAVYRTAGEALGNLYSKDQGFDVAEAVKSFQRAVQHQRRDVRAKYLRSLDGDSEESIQERKRYESILQTKPDDKSPAAWVAEHYGLSLRGPLELRRERYQAERAAIEAGQPKPEPQPDDTPQLPPVERARAVVKVMKRDVTRTKPEEFDALTQAEKDELKPEVEAMFNAAKAIMTKFL</sequence>